<dbReference type="InterPro" id="IPR027417">
    <property type="entry name" value="P-loop_NTPase"/>
</dbReference>
<reference evidence="3 4" key="2">
    <citation type="journal article" date="2008" name="Nature">
        <title>The Phaeodactylum genome reveals the evolutionary history of diatom genomes.</title>
        <authorList>
            <person name="Bowler C."/>
            <person name="Allen A.E."/>
            <person name="Badger J.H."/>
            <person name="Grimwood J."/>
            <person name="Jabbari K."/>
            <person name="Kuo A."/>
            <person name="Maheswari U."/>
            <person name="Martens C."/>
            <person name="Maumus F."/>
            <person name="Otillar R.P."/>
            <person name="Rayko E."/>
            <person name="Salamov A."/>
            <person name="Vandepoele K."/>
            <person name="Beszteri B."/>
            <person name="Gruber A."/>
            <person name="Heijde M."/>
            <person name="Katinka M."/>
            <person name="Mock T."/>
            <person name="Valentin K."/>
            <person name="Verret F."/>
            <person name="Berges J.A."/>
            <person name="Brownlee C."/>
            <person name="Cadoret J.P."/>
            <person name="Chiovitti A."/>
            <person name="Choi C.J."/>
            <person name="Coesel S."/>
            <person name="De Martino A."/>
            <person name="Detter J.C."/>
            <person name="Durkin C."/>
            <person name="Falciatore A."/>
            <person name="Fournet J."/>
            <person name="Haruta M."/>
            <person name="Huysman M.J."/>
            <person name="Jenkins B.D."/>
            <person name="Jiroutova K."/>
            <person name="Jorgensen R.E."/>
            <person name="Joubert Y."/>
            <person name="Kaplan A."/>
            <person name="Kroger N."/>
            <person name="Kroth P.G."/>
            <person name="La Roche J."/>
            <person name="Lindquist E."/>
            <person name="Lommer M."/>
            <person name="Martin-Jezequel V."/>
            <person name="Lopez P.J."/>
            <person name="Lucas S."/>
            <person name="Mangogna M."/>
            <person name="McGinnis K."/>
            <person name="Medlin L.K."/>
            <person name="Montsant A."/>
            <person name="Oudot-Le Secq M.P."/>
            <person name="Napoli C."/>
            <person name="Obornik M."/>
            <person name="Parker M.S."/>
            <person name="Petit J.L."/>
            <person name="Porcel B.M."/>
            <person name="Poulsen N."/>
            <person name="Robison M."/>
            <person name="Rychlewski L."/>
            <person name="Rynearson T.A."/>
            <person name="Schmutz J."/>
            <person name="Shapiro H."/>
            <person name="Siaut M."/>
            <person name="Stanley M."/>
            <person name="Sussman M.R."/>
            <person name="Taylor A.R."/>
            <person name="Vardi A."/>
            <person name="von Dassow P."/>
            <person name="Vyverman W."/>
            <person name="Willis A."/>
            <person name="Wyrwicz L.S."/>
            <person name="Rokhsar D.S."/>
            <person name="Weissenbach J."/>
            <person name="Armbrust E.V."/>
            <person name="Green B.R."/>
            <person name="Van de Peer Y."/>
            <person name="Grigoriev I.V."/>
        </authorList>
    </citation>
    <scope>NUCLEOTIDE SEQUENCE [LARGE SCALE GENOMIC DNA]</scope>
    <source>
        <strain evidence="3 4">CCMP1335</strain>
    </source>
</reference>
<feature type="region of interest" description="Disordered" evidence="1">
    <location>
        <begin position="1"/>
        <end position="46"/>
    </location>
</feature>
<dbReference type="HOGENOM" id="CLU_320181_0_0_1"/>
<accession>B8C9B4</accession>
<dbReference type="GeneID" id="7445871"/>
<dbReference type="OMA" id="WIVVNTS"/>
<evidence type="ECO:0000313" key="3">
    <source>
        <dbReference type="EMBL" id="EED90017.1"/>
    </source>
</evidence>
<dbReference type="Proteomes" id="UP000001449">
    <property type="component" value="Chromosome 10"/>
</dbReference>
<dbReference type="PaxDb" id="35128-Thaps24157"/>
<dbReference type="KEGG" id="tps:THAPSDRAFT_24157"/>
<gene>
    <name evidence="3" type="ORF">THAPSDRAFT_24157</name>
</gene>
<organism evidence="3 4">
    <name type="scientific">Thalassiosira pseudonana</name>
    <name type="common">Marine diatom</name>
    <name type="synonym">Cyclotella nana</name>
    <dbReference type="NCBI Taxonomy" id="35128"/>
    <lineage>
        <taxon>Eukaryota</taxon>
        <taxon>Sar</taxon>
        <taxon>Stramenopiles</taxon>
        <taxon>Ochrophyta</taxon>
        <taxon>Bacillariophyta</taxon>
        <taxon>Coscinodiscophyceae</taxon>
        <taxon>Thalassiosirophycidae</taxon>
        <taxon>Thalassiosirales</taxon>
        <taxon>Thalassiosiraceae</taxon>
        <taxon>Thalassiosira</taxon>
    </lineage>
</organism>
<evidence type="ECO:0000313" key="4">
    <source>
        <dbReference type="Proteomes" id="UP000001449"/>
    </source>
</evidence>
<feature type="compositionally biased region" description="Basic and acidic residues" evidence="1">
    <location>
        <begin position="1"/>
        <end position="12"/>
    </location>
</feature>
<dbReference type="InParanoid" id="B8C9B4"/>
<keyword evidence="2" id="KW-0472">Membrane</keyword>
<dbReference type="eggNOG" id="ENOG502SK6V">
    <property type="taxonomic scope" value="Eukaryota"/>
</dbReference>
<evidence type="ECO:0000256" key="2">
    <source>
        <dbReference type="SAM" id="Phobius"/>
    </source>
</evidence>
<evidence type="ECO:0000256" key="1">
    <source>
        <dbReference type="SAM" id="MobiDB-lite"/>
    </source>
</evidence>
<keyword evidence="4" id="KW-1185">Reference proteome</keyword>
<reference evidence="3 4" key="1">
    <citation type="journal article" date="2004" name="Science">
        <title>The genome of the diatom Thalassiosira pseudonana: ecology, evolution, and metabolism.</title>
        <authorList>
            <person name="Armbrust E.V."/>
            <person name="Berges J.A."/>
            <person name="Bowler C."/>
            <person name="Green B.R."/>
            <person name="Martinez D."/>
            <person name="Putnam N.H."/>
            <person name="Zhou S."/>
            <person name="Allen A.E."/>
            <person name="Apt K.E."/>
            <person name="Bechner M."/>
            <person name="Brzezinski M.A."/>
            <person name="Chaal B.K."/>
            <person name="Chiovitti A."/>
            <person name="Davis A.K."/>
            <person name="Demarest M.S."/>
            <person name="Detter J.C."/>
            <person name="Glavina T."/>
            <person name="Goodstein D."/>
            <person name="Hadi M.Z."/>
            <person name="Hellsten U."/>
            <person name="Hildebrand M."/>
            <person name="Jenkins B.D."/>
            <person name="Jurka J."/>
            <person name="Kapitonov V.V."/>
            <person name="Kroger N."/>
            <person name="Lau W.W."/>
            <person name="Lane T.W."/>
            <person name="Larimer F.W."/>
            <person name="Lippmeier J.C."/>
            <person name="Lucas S."/>
            <person name="Medina M."/>
            <person name="Montsant A."/>
            <person name="Obornik M."/>
            <person name="Parker M.S."/>
            <person name="Palenik B."/>
            <person name="Pazour G.J."/>
            <person name="Richardson P.M."/>
            <person name="Rynearson T.A."/>
            <person name="Saito M.A."/>
            <person name="Schwartz D.C."/>
            <person name="Thamatrakoln K."/>
            <person name="Valentin K."/>
            <person name="Vardi A."/>
            <person name="Wilkerson F.P."/>
            <person name="Rokhsar D.S."/>
        </authorList>
    </citation>
    <scope>NUCLEOTIDE SEQUENCE [LARGE SCALE GENOMIC DNA]</scope>
    <source>
        <strain evidence="3 4">CCMP1335</strain>
    </source>
</reference>
<protein>
    <submittedName>
        <fullName evidence="3">Uncharacterized protein</fullName>
    </submittedName>
</protein>
<keyword evidence="2" id="KW-1133">Transmembrane helix</keyword>
<dbReference type="Gene3D" id="3.40.50.300">
    <property type="entry name" value="P-loop containing nucleotide triphosphate hydrolases"/>
    <property type="match status" value="1"/>
</dbReference>
<feature type="compositionally biased region" description="Polar residues" evidence="1">
    <location>
        <begin position="37"/>
        <end position="46"/>
    </location>
</feature>
<feature type="transmembrane region" description="Helical" evidence="2">
    <location>
        <begin position="806"/>
        <end position="825"/>
    </location>
</feature>
<dbReference type="AlphaFoldDB" id="B8C9B4"/>
<dbReference type="EMBL" id="CM000646">
    <property type="protein sequence ID" value="EED90017.1"/>
    <property type="molecule type" value="Genomic_DNA"/>
</dbReference>
<proteinExistence type="predicted"/>
<feature type="region of interest" description="Disordered" evidence="1">
    <location>
        <begin position="851"/>
        <end position="907"/>
    </location>
</feature>
<feature type="compositionally biased region" description="Basic and acidic residues" evidence="1">
    <location>
        <begin position="879"/>
        <end position="896"/>
    </location>
</feature>
<keyword evidence="2" id="KW-0812">Transmembrane</keyword>
<sequence>MAKIKEVRIKDEYGDDDDGSEDAVAPGESTPLLVSAGRSSDPTSSSAFEREQLFQSFRRQRSVARLSLRASSAVGVSAEDRSDLLTLDVAHPIDALAPLVPGGIARYYDREFVPYRQASLVKSVPAFAPYTRKARHRSFYLWWLNEFRHWWKSSRLLVRLGGLYVYSFDPMVAPIILILDPEKHKTIKKLCKFAKTLGQGGPMRDFVKTVKPFTRSMRIVVGGWRWVEAAPCRRGEVGVEEFMAFVGNRLPMQSSQSNAICFAKTFFHIQMPITQSPSVLLLELWLPVQRIGDLNLNSDDCQEKDEVDQTADLVIIARIVAKALGEVQVSSDGNGNGGDVVKQQEALLKEGFQQVGAGSGGYAVYQYHFKQHILLLHVTPYGPSITDIMPYYTVLEFETSCDRRNQWSEFVSKSIWSGPPVVEGYCYQGAFFSPHHFAELKAMYDKQLLTYEAACKKLPIVSKTTRHGGPPRDLPTLKKFLETGKRGRKRNQNIREYNSLQKVVTSVAKEILSAIKKEKEVGSLAPKGVILYFEGLDCSGKSSTGGLVQAALEQAGYAVGMRQYNRPPTAEQRLRPWMDRFDTPGEANGLDLTPNADDGNKKDDGVHIGLVWDRGPGGDFVYGNLNDLSTAEKERRYQEFRDFDHQCREKSILFLKLLFVTNRDSIAKTLGKRLAQKKMARDLQTWLQSCRSRGGTDDVSLEGLEAIQAHIDPTDFVAFNNYERNLRIFSNFALNTDTESNPWVVVNTGDRYAARKDLMQAFRSHLEDFRGGGCSPCCQKQLVEEDTSAVEMDEMMRAKFRRSRRHSAVAFLTLMGLLLLAFVYADNTKWGDTWFRTPTYYNITELLEGGGDDVGSGKSNNNKIVEEENQTGGKTNKTKAKEGKKESDEKNGDKGSKTRKLQPAYFN</sequence>
<name>B8C9B4_THAPS</name>
<dbReference type="RefSeq" id="XP_002292821.1">
    <property type="nucleotide sequence ID" value="XM_002292785.1"/>
</dbReference>